<keyword evidence="1" id="KW-0677">Repeat</keyword>
<evidence type="ECO:0000313" key="4">
    <source>
        <dbReference type="EMBL" id="ETV97513.1"/>
    </source>
</evidence>
<reference evidence="4" key="1">
    <citation type="submission" date="2013-12" db="EMBL/GenBank/DDBJ databases">
        <title>The Genome Sequence of Aphanomyces invadans NJM9701.</title>
        <authorList>
            <consortium name="The Broad Institute Genomics Platform"/>
            <person name="Russ C."/>
            <person name="Tyler B."/>
            <person name="van West P."/>
            <person name="Dieguez-Uribeondo J."/>
            <person name="Young S.K."/>
            <person name="Zeng Q."/>
            <person name="Gargeya S."/>
            <person name="Fitzgerald M."/>
            <person name="Abouelleil A."/>
            <person name="Alvarado L."/>
            <person name="Chapman S.B."/>
            <person name="Gainer-Dewar J."/>
            <person name="Goldberg J."/>
            <person name="Griggs A."/>
            <person name="Gujja S."/>
            <person name="Hansen M."/>
            <person name="Howarth C."/>
            <person name="Imamovic A."/>
            <person name="Ireland A."/>
            <person name="Larimer J."/>
            <person name="McCowan C."/>
            <person name="Murphy C."/>
            <person name="Pearson M."/>
            <person name="Poon T.W."/>
            <person name="Priest M."/>
            <person name="Roberts A."/>
            <person name="Saif S."/>
            <person name="Shea T."/>
            <person name="Sykes S."/>
            <person name="Wortman J."/>
            <person name="Nusbaum C."/>
            <person name="Birren B."/>
        </authorList>
    </citation>
    <scope>NUCLEOTIDE SEQUENCE [LARGE SCALE GENOMIC DNA]</scope>
    <source>
        <strain evidence="4">NJM9701</strain>
    </source>
</reference>
<dbReference type="SUPFAM" id="SSF48403">
    <property type="entry name" value="Ankyrin repeat"/>
    <property type="match status" value="1"/>
</dbReference>
<dbReference type="SMART" id="SM00248">
    <property type="entry name" value="ANK"/>
    <property type="match status" value="3"/>
</dbReference>
<proteinExistence type="predicted"/>
<evidence type="ECO:0000256" key="3">
    <source>
        <dbReference type="PROSITE-ProRule" id="PRU00023"/>
    </source>
</evidence>
<name>A0A024TU23_9STRA</name>
<dbReference type="InterPro" id="IPR036770">
    <property type="entry name" value="Ankyrin_rpt-contain_sf"/>
</dbReference>
<dbReference type="OrthoDB" id="20872at2759"/>
<sequence length="268" mass="28823">MGCIDSKFKYEERQANAIAAFVHHAIDGKVDELAKAIKKDRKKVVGIDRFGMTALHWACYVGQLQSVIALCEAGAVPTQVDNNQRNALHHACRKGRLNVVDHLTSLCGMNVNCQSGNGDTPLHKAVLAPSVPVALLLLKYGADKHLPNTYGRTPASEVQTRLGKGNGAATIPEEAEPDLDQVFTLAGGTLPWEDTAVVPFDQTLPQNTTTTLASPRVAASDETPLTSLTGYDLLDAIFSLHDLVLTRDQGATVQFQQLVATHCFVALS</sequence>
<dbReference type="PROSITE" id="PS50297">
    <property type="entry name" value="ANK_REP_REGION"/>
    <property type="match status" value="1"/>
</dbReference>
<dbReference type="VEuPathDB" id="FungiDB:H310_09432"/>
<accession>A0A024TU23</accession>
<dbReference type="InterPro" id="IPR002110">
    <property type="entry name" value="Ankyrin_rpt"/>
</dbReference>
<dbReference type="GeneID" id="20086482"/>
<keyword evidence="2 3" id="KW-0040">ANK repeat</keyword>
<dbReference type="STRING" id="157072.A0A024TU23"/>
<dbReference type="EMBL" id="KI913972">
    <property type="protein sequence ID" value="ETV97513.1"/>
    <property type="molecule type" value="Genomic_DNA"/>
</dbReference>
<evidence type="ECO:0000256" key="2">
    <source>
        <dbReference type="ARBA" id="ARBA00023043"/>
    </source>
</evidence>
<dbReference type="PANTHER" id="PTHR24171">
    <property type="entry name" value="ANKYRIN REPEAT DOMAIN-CONTAINING PROTEIN 39-RELATED"/>
    <property type="match status" value="1"/>
</dbReference>
<gene>
    <name evidence="4" type="ORF">H310_09432</name>
</gene>
<evidence type="ECO:0000256" key="1">
    <source>
        <dbReference type="ARBA" id="ARBA00022737"/>
    </source>
</evidence>
<dbReference type="eggNOG" id="KOG0504">
    <property type="taxonomic scope" value="Eukaryota"/>
</dbReference>
<feature type="repeat" description="ANK" evidence="3">
    <location>
        <begin position="50"/>
        <end position="82"/>
    </location>
</feature>
<feature type="repeat" description="ANK" evidence="3">
    <location>
        <begin position="117"/>
        <end position="149"/>
    </location>
</feature>
<dbReference type="AlphaFoldDB" id="A0A024TU23"/>
<dbReference type="Gene3D" id="1.25.40.20">
    <property type="entry name" value="Ankyrin repeat-containing domain"/>
    <property type="match status" value="1"/>
</dbReference>
<dbReference type="RefSeq" id="XP_008873723.1">
    <property type="nucleotide sequence ID" value="XM_008875501.1"/>
</dbReference>
<dbReference type="PROSITE" id="PS50088">
    <property type="entry name" value="ANK_REPEAT"/>
    <property type="match status" value="2"/>
</dbReference>
<organism evidence="4">
    <name type="scientific">Aphanomyces invadans</name>
    <dbReference type="NCBI Taxonomy" id="157072"/>
    <lineage>
        <taxon>Eukaryota</taxon>
        <taxon>Sar</taxon>
        <taxon>Stramenopiles</taxon>
        <taxon>Oomycota</taxon>
        <taxon>Saprolegniomycetes</taxon>
        <taxon>Saprolegniales</taxon>
        <taxon>Verrucalvaceae</taxon>
        <taxon>Aphanomyces</taxon>
    </lineage>
</organism>
<dbReference type="Pfam" id="PF00023">
    <property type="entry name" value="Ank"/>
    <property type="match status" value="1"/>
</dbReference>
<dbReference type="Pfam" id="PF12796">
    <property type="entry name" value="Ank_2"/>
    <property type="match status" value="1"/>
</dbReference>
<protein>
    <submittedName>
        <fullName evidence="4">Uncharacterized protein</fullName>
    </submittedName>
</protein>